<dbReference type="GO" id="GO:0016787">
    <property type="term" value="F:hydrolase activity"/>
    <property type="evidence" value="ECO:0007669"/>
    <property type="project" value="UniProtKB-KW"/>
</dbReference>
<sequence>MPKKVFKSEEGKKLLYESYDILLKMWGVEVQEQDIETTYGRTHIITAGDKTKPTLVMFHGTGDNSALMWIQNIRELTKHFYVVAVDTLGAAGKSEPNELFFKNFDETKWINEIINTLNIKEANMIGVSFGVILMLNYAIKYPDKVNKLVGMAGHLPIKVNGLKKFLYTLRTIKVFMPEILNPNEKNAEKLFQKLSGPNIKLADNDEVFKHFYYIFKHSVPLVRNIASHEIQTFSQFRDNALFLIGDHDKLVYKPDIKQAYAELGLNLKIIKDAGHSINGEQPELINKEIINFLVEKETMIV</sequence>
<feature type="domain" description="AB hydrolase-1" evidence="1">
    <location>
        <begin position="53"/>
        <end position="158"/>
    </location>
</feature>
<dbReference type="Gene3D" id="3.40.50.1820">
    <property type="entry name" value="alpha/beta hydrolase"/>
    <property type="match status" value="1"/>
</dbReference>
<keyword evidence="3" id="KW-1185">Reference proteome</keyword>
<dbReference type="PANTHER" id="PTHR43798">
    <property type="entry name" value="MONOACYLGLYCEROL LIPASE"/>
    <property type="match status" value="1"/>
</dbReference>
<dbReference type="AlphaFoldDB" id="A0A6N9Q4B0"/>
<dbReference type="PRINTS" id="PR00111">
    <property type="entry name" value="ABHYDROLASE"/>
</dbReference>
<evidence type="ECO:0000259" key="1">
    <source>
        <dbReference type="Pfam" id="PF00561"/>
    </source>
</evidence>
<dbReference type="InterPro" id="IPR050266">
    <property type="entry name" value="AB_hydrolase_sf"/>
</dbReference>
<evidence type="ECO:0000313" key="2">
    <source>
        <dbReference type="EMBL" id="NBI29685.1"/>
    </source>
</evidence>
<comment type="caution">
    <text evidence="2">The sequence shown here is derived from an EMBL/GenBank/DDBJ whole genome shotgun (WGS) entry which is preliminary data.</text>
</comment>
<organism evidence="2 3">
    <name type="scientific">Chengkuizengella marina</name>
    <dbReference type="NCBI Taxonomy" id="2507566"/>
    <lineage>
        <taxon>Bacteria</taxon>
        <taxon>Bacillati</taxon>
        <taxon>Bacillota</taxon>
        <taxon>Bacilli</taxon>
        <taxon>Bacillales</taxon>
        <taxon>Paenibacillaceae</taxon>
        <taxon>Chengkuizengella</taxon>
    </lineage>
</organism>
<dbReference type="InterPro" id="IPR029058">
    <property type="entry name" value="AB_hydrolase_fold"/>
</dbReference>
<dbReference type="PANTHER" id="PTHR43798:SF33">
    <property type="entry name" value="HYDROLASE, PUTATIVE (AFU_ORTHOLOGUE AFUA_2G14860)-RELATED"/>
    <property type="match status" value="1"/>
</dbReference>
<reference evidence="2 3" key="1">
    <citation type="submission" date="2019-01" db="EMBL/GenBank/DDBJ databases">
        <title>Chengkuizengella sp. nov., isolated from deep-sea sediment of East Pacific Ocean.</title>
        <authorList>
            <person name="Yang J."/>
            <person name="Lai Q."/>
            <person name="Shao Z."/>
        </authorList>
    </citation>
    <scope>NUCLEOTIDE SEQUENCE [LARGE SCALE GENOMIC DNA]</scope>
    <source>
        <strain evidence="2 3">YPA3-1-1</strain>
    </source>
</reference>
<proteinExistence type="predicted"/>
<evidence type="ECO:0000313" key="3">
    <source>
        <dbReference type="Proteomes" id="UP000448943"/>
    </source>
</evidence>
<dbReference type="RefSeq" id="WP_160646491.1">
    <property type="nucleotide sequence ID" value="NZ_SIJB01000027.1"/>
</dbReference>
<dbReference type="GO" id="GO:0016020">
    <property type="term" value="C:membrane"/>
    <property type="evidence" value="ECO:0007669"/>
    <property type="project" value="TreeGrafter"/>
</dbReference>
<accession>A0A6N9Q4B0</accession>
<dbReference type="Proteomes" id="UP000448943">
    <property type="component" value="Unassembled WGS sequence"/>
</dbReference>
<dbReference type="OrthoDB" id="5513277at2"/>
<gene>
    <name evidence="2" type="ORF">ERL59_12015</name>
</gene>
<name>A0A6N9Q4B0_9BACL</name>
<dbReference type="Pfam" id="PF00561">
    <property type="entry name" value="Abhydrolase_1"/>
    <property type="match status" value="1"/>
</dbReference>
<dbReference type="SUPFAM" id="SSF53474">
    <property type="entry name" value="alpha/beta-Hydrolases"/>
    <property type="match status" value="1"/>
</dbReference>
<dbReference type="EMBL" id="SIJB01000027">
    <property type="protein sequence ID" value="NBI29685.1"/>
    <property type="molecule type" value="Genomic_DNA"/>
</dbReference>
<keyword evidence="2" id="KW-0378">Hydrolase</keyword>
<protein>
    <submittedName>
        <fullName evidence="2">Alpha/beta hydrolase</fullName>
    </submittedName>
</protein>
<dbReference type="InterPro" id="IPR000073">
    <property type="entry name" value="AB_hydrolase_1"/>
</dbReference>